<dbReference type="AlphaFoldDB" id="A0A6A6UV05"/>
<accession>A0A6A6UV05</accession>
<feature type="chain" id="PRO_5025352785" evidence="1">
    <location>
        <begin position="21"/>
        <end position="151"/>
    </location>
</feature>
<dbReference type="OrthoDB" id="3783760at2759"/>
<gene>
    <name evidence="2" type="ORF">M011DRAFT_331079</name>
</gene>
<evidence type="ECO:0000256" key="1">
    <source>
        <dbReference type="SAM" id="SignalP"/>
    </source>
</evidence>
<dbReference type="Proteomes" id="UP000799440">
    <property type="component" value="Unassembled WGS sequence"/>
</dbReference>
<evidence type="ECO:0000313" key="3">
    <source>
        <dbReference type="Proteomes" id="UP000799440"/>
    </source>
</evidence>
<reference evidence="2" key="1">
    <citation type="journal article" date="2020" name="Stud. Mycol.">
        <title>101 Dothideomycetes genomes: a test case for predicting lifestyles and emergence of pathogens.</title>
        <authorList>
            <person name="Haridas S."/>
            <person name="Albert R."/>
            <person name="Binder M."/>
            <person name="Bloem J."/>
            <person name="Labutti K."/>
            <person name="Salamov A."/>
            <person name="Andreopoulos B."/>
            <person name="Baker S."/>
            <person name="Barry K."/>
            <person name="Bills G."/>
            <person name="Bluhm B."/>
            <person name="Cannon C."/>
            <person name="Castanera R."/>
            <person name="Culley D."/>
            <person name="Daum C."/>
            <person name="Ezra D."/>
            <person name="Gonzalez J."/>
            <person name="Henrissat B."/>
            <person name="Kuo A."/>
            <person name="Liang C."/>
            <person name="Lipzen A."/>
            <person name="Lutzoni F."/>
            <person name="Magnuson J."/>
            <person name="Mondo S."/>
            <person name="Nolan M."/>
            <person name="Ohm R."/>
            <person name="Pangilinan J."/>
            <person name="Park H.-J."/>
            <person name="Ramirez L."/>
            <person name="Alfaro M."/>
            <person name="Sun H."/>
            <person name="Tritt A."/>
            <person name="Yoshinaga Y."/>
            <person name="Zwiers L.-H."/>
            <person name="Turgeon B."/>
            <person name="Goodwin S."/>
            <person name="Spatafora J."/>
            <person name="Crous P."/>
            <person name="Grigoriev I."/>
        </authorList>
    </citation>
    <scope>NUCLEOTIDE SEQUENCE</scope>
    <source>
        <strain evidence="2">CBS 119925</strain>
    </source>
</reference>
<dbReference type="EMBL" id="MU006634">
    <property type="protein sequence ID" value="KAF2741663.1"/>
    <property type="molecule type" value="Genomic_DNA"/>
</dbReference>
<sequence>MHLLPQISAIALLWSASATALVGSIEQRSASNHTLYLATCVIESNPPGCPLGTICNSLNKEYYTIVGFYPDGPLTYKFKQPSASATISRPAQPWEGTKRTAVLEGTGEFESLIEAGALVLKKGDIAGSAKLGSEEFVVLMTEMRRPHMVRV</sequence>
<protein>
    <submittedName>
        <fullName evidence="2">Uncharacterized protein</fullName>
    </submittedName>
</protein>
<keyword evidence="1" id="KW-0732">Signal</keyword>
<proteinExistence type="predicted"/>
<evidence type="ECO:0000313" key="2">
    <source>
        <dbReference type="EMBL" id="KAF2741663.1"/>
    </source>
</evidence>
<keyword evidence="3" id="KW-1185">Reference proteome</keyword>
<organism evidence="2 3">
    <name type="scientific">Sporormia fimetaria CBS 119925</name>
    <dbReference type="NCBI Taxonomy" id="1340428"/>
    <lineage>
        <taxon>Eukaryota</taxon>
        <taxon>Fungi</taxon>
        <taxon>Dikarya</taxon>
        <taxon>Ascomycota</taxon>
        <taxon>Pezizomycotina</taxon>
        <taxon>Dothideomycetes</taxon>
        <taxon>Pleosporomycetidae</taxon>
        <taxon>Pleosporales</taxon>
        <taxon>Sporormiaceae</taxon>
        <taxon>Sporormia</taxon>
    </lineage>
</organism>
<name>A0A6A6UV05_9PLEO</name>
<feature type="signal peptide" evidence="1">
    <location>
        <begin position="1"/>
        <end position="20"/>
    </location>
</feature>